<sequence length="199" mass="22583">MIKKQEKSRLSVFKTGIVLVFLSLVILTIHLVIRILKNNSSDNNQTQIVNEPENVQDQDTSEDRAWEVYTNEEFGFELLIPRLLTEREWRDQGGYKYFMRFEETKFSVDKGVAVGVSDSNLGSEVKRLKDNLEKEGAKLVKEQKTVIGGKEGVLLEYEPEDVGGGEKRVVVIVENPPSVYSISTAPEQIEKVVDGFIFL</sequence>
<dbReference type="EMBL" id="LBWQ01000017">
    <property type="protein sequence ID" value="KKR13416.1"/>
    <property type="molecule type" value="Genomic_DNA"/>
</dbReference>
<protein>
    <submittedName>
        <fullName evidence="2">Uncharacterized protein</fullName>
    </submittedName>
</protein>
<keyword evidence="1" id="KW-0472">Membrane</keyword>
<keyword evidence="1" id="KW-0812">Transmembrane</keyword>
<evidence type="ECO:0000313" key="2">
    <source>
        <dbReference type="EMBL" id="KKR13416.1"/>
    </source>
</evidence>
<comment type="caution">
    <text evidence="2">The sequence shown here is derived from an EMBL/GenBank/DDBJ whole genome shotgun (WGS) entry which is preliminary data.</text>
</comment>
<keyword evidence="1" id="KW-1133">Transmembrane helix</keyword>
<proteinExistence type="predicted"/>
<accession>A0A0G0NKR2</accession>
<evidence type="ECO:0000313" key="3">
    <source>
        <dbReference type="Proteomes" id="UP000034690"/>
    </source>
</evidence>
<gene>
    <name evidence="2" type="ORF">UT40_C0017G0002</name>
</gene>
<name>A0A0G0NKR2_9BACT</name>
<evidence type="ECO:0000256" key="1">
    <source>
        <dbReference type="SAM" id="Phobius"/>
    </source>
</evidence>
<dbReference type="Proteomes" id="UP000034690">
    <property type="component" value="Unassembled WGS sequence"/>
</dbReference>
<reference evidence="2 3" key="1">
    <citation type="journal article" date="2015" name="Nature">
        <title>rRNA introns, odd ribosomes, and small enigmatic genomes across a large radiation of phyla.</title>
        <authorList>
            <person name="Brown C.T."/>
            <person name="Hug L.A."/>
            <person name="Thomas B.C."/>
            <person name="Sharon I."/>
            <person name="Castelle C.J."/>
            <person name="Singh A."/>
            <person name="Wilkins M.J."/>
            <person name="Williams K.H."/>
            <person name="Banfield J.F."/>
        </authorList>
    </citation>
    <scope>NUCLEOTIDE SEQUENCE [LARGE SCALE GENOMIC DNA]</scope>
</reference>
<organism evidence="2 3">
    <name type="scientific">Candidatus Woesebacteria bacterium GW2011_GWA1_39_21b</name>
    <dbReference type="NCBI Taxonomy" id="1618551"/>
    <lineage>
        <taxon>Bacteria</taxon>
        <taxon>Candidatus Woeseibacteriota</taxon>
    </lineage>
</organism>
<dbReference type="AlphaFoldDB" id="A0A0G0NKR2"/>
<feature type="transmembrane region" description="Helical" evidence="1">
    <location>
        <begin position="12"/>
        <end position="33"/>
    </location>
</feature>